<evidence type="ECO:0000313" key="3">
    <source>
        <dbReference type="Proteomes" id="UP000199651"/>
    </source>
</evidence>
<dbReference type="GO" id="GO:0003700">
    <property type="term" value="F:DNA-binding transcription factor activity"/>
    <property type="evidence" value="ECO:0007669"/>
    <property type="project" value="InterPro"/>
</dbReference>
<protein>
    <submittedName>
        <fullName evidence="2">DNA-binding transcriptional regulator, MarR family</fullName>
    </submittedName>
</protein>
<evidence type="ECO:0000313" key="2">
    <source>
        <dbReference type="EMBL" id="SDO03798.1"/>
    </source>
</evidence>
<evidence type="ECO:0000259" key="1">
    <source>
        <dbReference type="PROSITE" id="PS50995"/>
    </source>
</evidence>
<dbReference type="InterPro" id="IPR000835">
    <property type="entry name" value="HTH_MarR-typ"/>
</dbReference>
<dbReference type="InterPro" id="IPR036390">
    <property type="entry name" value="WH_DNA-bd_sf"/>
</dbReference>
<accession>A0A1H0GAD6</accession>
<dbReference type="RefSeq" id="WP_176926711.1">
    <property type="nucleotide sequence ID" value="NZ_SNXU01000001.1"/>
</dbReference>
<dbReference type="PANTHER" id="PTHR33164">
    <property type="entry name" value="TRANSCRIPTIONAL REGULATOR, MARR FAMILY"/>
    <property type="match status" value="1"/>
</dbReference>
<sequence length="172" mass="18719">MGKPEGGSVDIGPGVDAEVTDQALVTGLRQLVVESDRFAEMFGETRGIHRTDLNALAVIMHADHAGRSLSPGDLAGSLHLSASAVTALLDRLEAAGHIRRERGTADRRRVELRVNDRALDVGRAFFAPLGAEMGRAWAEFGQPERQVIERFLALSIEATVRVRERLTTPEQD</sequence>
<dbReference type="Proteomes" id="UP000199651">
    <property type="component" value="Unassembled WGS sequence"/>
</dbReference>
<dbReference type="Gene3D" id="1.10.10.10">
    <property type="entry name" value="Winged helix-like DNA-binding domain superfamily/Winged helix DNA-binding domain"/>
    <property type="match status" value="1"/>
</dbReference>
<gene>
    <name evidence="2" type="ORF">SAMN05192558_101723</name>
</gene>
<dbReference type="InterPro" id="IPR039422">
    <property type="entry name" value="MarR/SlyA-like"/>
</dbReference>
<organism evidence="2 3">
    <name type="scientific">Actinokineospora alba</name>
    <dbReference type="NCBI Taxonomy" id="504798"/>
    <lineage>
        <taxon>Bacteria</taxon>
        <taxon>Bacillati</taxon>
        <taxon>Actinomycetota</taxon>
        <taxon>Actinomycetes</taxon>
        <taxon>Pseudonocardiales</taxon>
        <taxon>Pseudonocardiaceae</taxon>
        <taxon>Actinokineospora</taxon>
    </lineage>
</organism>
<proteinExistence type="predicted"/>
<keyword evidence="2" id="KW-0238">DNA-binding</keyword>
<dbReference type="InterPro" id="IPR036388">
    <property type="entry name" value="WH-like_DNA-bd_sf"/>
</dbReference>
<name>A0A1H0GAD6_9PSEU</name>
<reference evidence="3" key="1">
    <citation type="submission" date="2016-10" db="EMBL/GenBank/DDBJ databases">
        <authorList>
            <person name="Varghese N."/>
            <person name="Submissions S."/>
        </authorList>
    </citation>
    <scope>NUCLEOTIDE SEQUENCE [LARGE SCALE GENOMIC DNA]</scope>
    <source>
        <strain evidence="3">IBRC-M 10655</strain>
    </source>
</reference>
<feature type="domain" description="HTH marR-type" evidence="1">
    <location>
        <begin position="21"/>
        <end position="157"/>
    </location>
</feature>
<dbReference type="SMART" id="SM00347">
    <property type="entry name" value="HTH_MARR"/>
    <property type="match status" value="1"/>
</dbReference>
<keyword evidence="3" id="KW-1185">Reference proteome</keyword>
<dbReference type="GO" id="GO:0006950">
    <property type="term" value="P:response to stress"/>
    <property type="evidence" value="ECO:0007669"/>
    <property type="project" value="TreeGrafter"/>
</dbReference>
<dbReference type="PROSITE" id="PS50995">
    <property type="entry name" value="HTH_MARR_2"/>
    <property type="match status" value="1"/>
</dbReference>
<dbReference type="AlphaFoldDB" id="A0A1H0GAD6"/>
<dbReference type="GO" id="GO:0003677">
    <property type="term" value="F:DNA binding"/>
    <property type="evidence" value="ECO:0007669"/>
    <property type="project" value="UniProtKB-KW"/>
</dbReference>
<dbReference type="SUPFAM" id="SSF46785">
    <property type="entry name" value="Winged helix' DNA-binding domain"/>
    <property type="match status" value="1"/>
</dbReference>
<dbReference type="PANTHER" id="PTHR33164:SF106">
    <property type="entry name" value="TRANSCRIPTIONAL REGULATORY PROTEIN"/>
    <property type="match status" value="1"/>
</dbReference>
<dbReference type="PRINTS" id="PR00598">
    <property type="entry name" value="HTHMARR"/>
</dbReference>
<dbReference type="Pfam" id="PF12802">
    <property type="entry name" value="MarR_2"/>
    <property type="match status" value="1"/>
</dbReference>
<dbReference type="EMBL" id="FNJB01000001">
    <property type="protein sequence ID" value="SDO03798.1"/>
    <property type="molecule type" value="Genomic_DNA"/>
</dbReference>
<dbReference type="STRING" id="504798.SAMN05421871_103148"/>